<proteinExistence type="predicted"/>
<evidence type="ECO:0000256" key="6">
    <source>
        <dbReference type="SAM" id="MobiDB-lite"/>
    </source>
</evidence>
<evidence type="ECO:0000313" key="9">
    <source>
        <dbReference type="Proteomes" id="UP001597402"/>
    </source>
</evidence>
<organism evidence="8 9">
    <name type="scientific">Blastococcus deserti</name>
    <dbReference type="NCBI Taxonomy" id="2259033"/>
    <lineage>
        <taxon>Bacteria</taxon>
        <taxon>Bacillati</taxon>
        <taxon>Actinomycetota</taxon>
        <taxon>Actinomycetes</taxon>
        <taxon>Geodermatophilales</taxon>
        <taxon>Geodermatophilaceae</taxon>
        <taxon>Blastococcus</taxon>
    </lineage>
</organism>
<keyword evidence="2" id="KW-1003">Cell membrane</keyword>
<feature type="transmembrane region" description="Helical" evidence="7">
    <location>
        <begin position="98"/>
        <end position="118"/>
    </location>
</feature>
<accession>A0ABW4XIV7</accession>
<name>A0ABW4XIV7_9ACTN</name>
<evidence type="ECO:0000256" key="5">
    <source>
        <dbReference type="ARBA" id="ARBA00023136"/>
    </source>
</evidence>
<keyword evidence="5 7" id="KW-0472">Membrane</keyword>
<feature type="compositionally biased region" description="Low complexity" evidence="6">
    <location>
        <begin position="48"/>
        <end position="65"/>
    </location>
</feature>
<reference evidence="9" key="1">
    <citation type="journal article" date="2019" name="Int. J. Syst. Evol. Microbiol.">
        <title>The Global Catalogue of Microorganisms (GCM) 10K type strain sequencing project: providing services to taxonomists for standard genome sequencing and annotation.</title>
        <authorList>
            <consortium name="The Broad Institute Genomics Platform"/>
            <consortium name="The Broad Institute Genome Sequencing Center for Infectious Disease"/>
            <person name="Wu L."/>
            <person name="Ma J."/>
        </authorList>
    </citation>
    <scope>NUCLEOTIDE SEQUENCE [LARGE SCALE GENOMIC DNA]</scope>
    <source>
        <strain evidence="9">JCM 3338</strain>
    </source>
</reference>
<keyword evidence="9" id="KW-1185">Reference proteome</keyword>
<feature type="transmembrane region" description="Helical" evidence="7">
    <location>
        <begin position="143"/>
        <end position="161"/>
    </location>
</feature>
<comment type="subcellular location">
    <subcellularLocation>
        <location evidence="1">Cell membrane</location>
        <topology evidence="1">Multi-pass membrane protein</topology>
    </subcellularLocation>
</comment>
<evidence type="ECO:0000313" key="8">
    <source>
        <dbReference type="EMBL" id="MFD2094198.1"/>
    </source>
</evidence>
<feature type="compositionally biased region" description="Basic residues" evidence="6">
    <location>
        <begin position="66"/>
        <end position="75"/>
    </location>
</feature>
<evidence type="ECO:0000256" key="2">
    <source>
        <dbReference type="ARBA" id="ARBA00022475"/>
    </source>
</evidence>
<sequence length="446" mass="47703">MAVEPACSSGPWHVGHAAVGPRRQRSSGRPDPQDAPGHVRGPAGSGGSDPDTGPDIRNGTALSRLGRTRRRRARPPARPPARGRAWALLRRPAIQRGVRASIAAGLAWQVAVLLPPLLSDYAYYAPLGAVIAVHPTVADSAGAAWRAVLAIMLGFGLAVLVYEATPSLPGSLTIALLVALAIGVERWGLLGQQAGWVSFAAVLMLTVGAEDPGAYVLRYAGLTLLGAAVGVIVTTVLFPPLQLTQAVEQIARTRDMLARHLEHMAARLARDEVPSPAEERRWMATLGPELDRMRRAEALVQRARQANPRARRWQEAAARIRAESRALDRVAVLIDDLTALVSELQPHRRGDETDVGTAQLLSAALTALAGVLRTPYHSADGTAPDPRTERINAAMDVLTRLVQRLGSLSGDRSLLPLSAVVVGVQRGLMALEAYEPDRPASTRRHR</sequence>
<evidence type="ECO:0000256" key="3">
    <source>
        <dbReference type="ARBA" id="ARBA00022692"/>
    </source>
</evidence>
<evidence type="ECO:0000256" key="1">
    <source>
        <dbReference type="ARBA" id="ARBA00004651"/>
    </source>
</evidence>
<evidence type="ECO:0000256" key="4">
    <source>
        <dbReference type="ARBA" id="ARBA00022989"/>
    </source>
</evidence>
<dbReference type="Proteomes" id="UP001597402">
    <property type="component" value="Unassembled WGS sequence"/>
</dbReference>
<feature type="transmembrane region" description="Helical" evidence="7">
    <location>
        <begin position="216"/>
        <end position="238"/>
    </location>
</feature>
<dbReference type="InterPro" id="IPR010343">
    <property type="entry name" value="ArAE_1"/>
</dbReference>
<feature type="transmembrane region" description="Helical" evidence="7">
    <location>
        <begin position="168"/>
        <end position="184"/>
    </location>
</feature>
<feature type="transmembrane region" description="Helical" evidence="7">
    <location>
        <begin position="190"/>
        <end position="209"/>
    </location>
</feature>
<protein>
    <submittedName>
        <fullName evidence="8">Aromatic acid exporter family protein</fullName>
    </submittedName>
</protein>
<keyword evidence="3 7" id="KW-0812">Transmembrane</keyword>
<keyword evidence="4 7" id="KW-1133">Transmembrane helix</keyword>
<dbReference type="RefSeq" id="WP_376880772.1">
    <property type="nucleotide sequence ID" value="NZ_JBHUHP010000030.1"/>
</dbReference>
<dbReference type="EMBL" id="JBHUHP010000030">
    <property type="protein sequence ID" value="MFD2094198.1"/>
    <property type="molecule type" value="Genomic_DNA"/>
</dbReference>
<comment type="caution">
    <text evidence="8">The sequence shown here is derived from an EMBL/GenBank/DDBJ whole genome shotgun (WGS) entry which is preliminary data.</text>
</comment>
<gene>
    <name evidence="8" type="ORF">ACFSHS_21740</name>
</gene>
<dbReference type="Pfam" id="PF06081">
    <property type="entry name" value="ArAE_1"/>
    <property type="match status" value="1"/>
</dbReference>
<feature type="region of interest" description="Disordered" evidence="6">
    <location>
        <begin position="1"/>
        <end position="83"/>
    </location>
</feature>
<evidence type="ECO:0000256" key="7">
    <source>
        <dbReference type="SAM" id="Phobius"/>
    </source>
</evidence>